<evidence type="ECO:0000313" key="2">
    <source>
        <dbReference type="EMBL" id="SNX70515.1"/>
    </source>
</evidence>
<sequence length="436" mass="50442">MNFKNLWFKLRGSYWFHPAVYSLVSIVMVAITTYFDYTFIQLVEEIIPEVLLTNHDIAKSLYSALITAILTMTTISFSSIMVVLTTTSSQFSPRILQDFMADNVTKHVLGIFSFGFVFSLINLLLLTENKHRLLLNPVLTVIFAIICLAAFILFIHHSTRWVQVNYLIGNIRNETSKVIQQHFSKKRMPSNYEWYESELEFLSSEHAKSIVTDTSGYVQQLQFDLLVNWAKEHQLVLKAHFRIGDYIQKGMPLFSYWSQGQENAFDANGYKDFLLIGLERSGIYDIEFSLQKLVEIALRAISPAINDPHTAANSINRIGSLLAEIGEHYYPMKYFADEENKLRLIMDPKPYREYLYKSFYQIKHYGKNDLSVMDSILEALTKTAIVSPGEIKEEIWEFSKYIMSAIDRSKLDQIDTDHIYRTAERLAAACGEKLKW</sequence>
<dbReference type="OrthoDB" id="2955631at2"/>
<keyword evidence="1" id="KW-0472">Membrane</keyword>
<feature type="transmembrane region" description="Helical" evidence="1">
    <location>
        <begin position="61"/>
        <end position="84"/>
    </location>
</feature>
<gene>
    <name evidence="2" type="ORF">SAMN05877753_104157</name>
</gene>
<accession>A0A285CSW6</accession>
<keyword evidence="3" id="KW-1185">Reference proteome</keyword>
<protein>
    <submittedName>
        <fullName evidence="2">Uncharacterized membrane protein</fullName>
    </submittedName>
</protein>
<feature type="transmembrane region" description="Helical" evidence="1">
    <location>
        <begin position="104"/>
        <end position="126"/>
    </location>
</feature>
<dbReference type="AlphaFoldDB" id="A0A285CSW6"/>
<name>A0A285CSW6_9BACI</name>
<keyword evidence="1" id="KW-0812">Transmembrane</keyword>
<dbReference type="Proteomes" id="UP000219546">
    <property type="component" value="Unassembled WGS sequence"/>
</dbReference>
<evidence type="ECO:0000313" key="3">
    <source>
        <dbReference type="Proteomes" id="UP000219546"/>
    </source>
</evidence>
<feature type="transmembrane region" description="Helical" evidence="1">
    <location>
        <begin position="133"/>
        <end position="155"/>
    </location>
</feature>
<dbReference type="RefSeq" id="WP_097158558.1">
    <property type="nucleotide sequence ID" value="NZ_JBEPMQ010000010.1"/>
</dbReference>
<feature type="transmembrane region" description="Helical" evidence="1">
    <location>
        <begin position="20"/>
        <end position="40"/>
    </location>
</feature>
<dbReference type="EMBL" id="OAOP01000004">
    <property type="protein sequence ID" value="SNX70515.1"/>
    <property type="molecule type" value="Genomic_DNA"/>
</dbReference>
<evidence type="ECO:0000256" key="1">
    <source>
        <dbReference type="SAM" id="Phobius"/>
    </source>
</evidence>
<reference evidence="2 3" key="1">
    <citation type="submission" date="2017-08" db="EMBL/GenBank/DDBJ databases">
        <authorList>
            <person name="de Groot N.N."/>
        </authorList>
    </citation>
    <scope>NUCLEOTIDE SEQUENCE [LARGE SCALE GENOMIC DNA]</scope>
    <source>
        <strain evidence="2 3">JC228</strain>
    </source>
</reference>
<dbReference type="Pfam" id="PF10011">
    <property type="entry name" value="DUF2254"/>
    <property type="match status" value="1"/>
</dbReference>
<proteinExistence type="predicted"/>
<organism evidence="2 3">
    <name type="scientific">Bacillus oleivorans</name>
    <dbReference type="NCBI Taxonomy" id="1448271"/>
    <lineage>
        <taxon>Bacteria</taxon>
        <taxon>Bacillati</taxon>
        <taxon>Bacillota</taxon>
        <taxon>Bacilli</taxon>
        <taxon>Bacillales</taxon>
        <taxon>Bacillaceae</taxon>
        <taxon>Bacillus</taxon>
    </lineage>
</organism>
<keyword evidence="1" id="KW-1133">Transmembrane helix</keyword>
<dbReference type="InterPro" id="IPR018723">
    <property type="entry name" value="DUF2254_membrane"/>
</dbReference>